<dbReference type="GO" id="GO:1901135">
    <property type="term" value="P:carbohydrate derivative metabolic process"/>
    <property type="evidence" value="ECO:0007669"/>
    <property type="project" value="InterPro"/>
</dbReference>
<dbReference type="PANTHER" id="PTHR30514">
    <property type="entry name" value="GLUCOKINASE"/>
    <property type="match status" value="1"/>
</dbReference>
<keyword evidence="2 6" id="KW-0238">DNA-binding</keyword>
<dbReference type="GO" id="GO:0003700">
    <property type="term" value="F:DNA-binding transcription factor activity"/>
    <property type="evidence" value="ECO:0007669"/>
    <property type="project" value="InterPro"/>
</dbReference>
<dbReference type="CDD" id="cd05013">
    <property type="entry name" value="SIS_RpiR"/>
    <property type="match status" value="1"/>
</dbReference>
<keyword evidence="3" id="KW-0804">Transcription</keyword>
<evidence type="ECO:0000256" key="1">
    <source>
        <dbReference type="ARBA" id="ARBA00023015"/>
    </source>
</evidence>
<dbReference type="PROSITE" id="PS51071">
    <property type="entry name" value="HTH_RPIR"/>
    <property type="match status" value="1"/>
</dbReference>
<evidence type="ECO:0000313" key="7">
    <source>
        <dbReference type="Proteomes" id="UP000577707"/>
    </source>
</evidence>
<proteinExistence type="predicted"/>
<dbReference type="InterPro" id="IPR009057">
    <property type="entry name" value="Homeodomain-like_sf"/>
</dbReference>
<evidence type="ECO:0000313" key="6">
    <source>
        <dbReference type="EMBL" id="MBB3090071.1"/>
    </source>
</evidence>
<keyword evidence="1" id="KW-0805">Transcription regulation</keyword>
<dbReference type="Proteomes" id="UP000577707">
    <property type="component" value="Unassembled WGS sequence"/>
</dbReference>
<dbReference type="SUPFAM" id="SSF46689">
    <property type="entry name" value="Homeodomain-like"/>
    <property type="match status" value="1"/>
</dbReference>
<dbReference type="Gene3D" id="3.40.50.10490">
    <property type="entry name" value="Glucose-6-phosphate isomerase like protein, domain 1"/>
    <property type="match status" value="1"/>
</dbReference>
<keyword evidence="7" id="KW-1185">Reference proteome</keyword>
<dbReference type="RefSeq" id="WP_183546491.1">
    <property type="nucleotide sequence ID" value="NZ_BMQT01000006.1"/>
</dbReference>
<reference evidence="6 7" key="1">
    <citation type="submission" date="2020-08" db="EMBL/GenBank/DDBJ databases">
        <title>Genomic Encyclopedia of Type Strains, Phase III (KMG-III): the genomes of soil and plant-associated and newly described type strains.</title>
        <authorList>
            <person name="Whitman W."/>
        </authorList>
    </citation>
    <scope>NUCLEOTIDE SEQUENCE [LARGE SCALE GENOMIC DNA]</scope>
    <source>
        <strain evidence="6 7">CECT 3302</strain>
    </source>
</reference>
<dbReference type="Pfam" id="PF01418">
    <property type="entry name" value="HTH_6"/>
    <property type="match status" value="1"/>
</dbReference>
<dbReference type="AlphaFoldDB" id="A0A7W5F9H7"/>
<evidence type="ECO:0000256" key="3">
    <source>
        <dbReference type="ARBA" id="ARBA00023163"/>
    </source>
</evidence>
<protein>
    <submittedName>
        <fullName evidence="6">DNA-binding MurR/RpiR family transcriptional regulator</fullName>
    </submittedName>
</protein>
<dbReference type="PROSITE" id="PS51464">
    <property type="entry name" value="SIS"/>
    <property type="match status" value="1"/>
</dbReference>
<evidence type="ECO:0000259" key="5">
    <source>
        <dbReference type="PROSITE" id="PS51464"/>
    </source>
</evidence>
<dbReference type="InterPro" id="IPR035472">
    <property type="entry name" value="RpiR-like_SIS"/>
</dbReference>
<dbReference type="InterPro" id="IPR046348">
    <property type="entry name" value="SIS_dom_sf"/>
</dbReference>
<dbReference type="InterPro" id="IPR036388">
    <property type="entry name" value="WH-like_DNA-bd_sf"/>
</dbReference>
<dbReference type="InterPro" id="IPR000281">
    <property type="entry name" value="HTH_RpiR"/>
</dbReference>
<evidence type="ECO:0000259" key="4">
    <source>
        <dbReference type="PROSITE" id="PS51071"/>
    </source>
</evidence>
<organism evidence="6 7">
    <name type="scientific">Nocardioides albus</name>
    <dbReference type="NCBI Taxonomy" id="1841"/>
    <lineage>
        <taxon>Bacteria</taxon>
        <taxon>Bacillati</taxon>
        <taxon>Actinomycetota</taxon>
        <taxon>Actinomycetes</taxon>
        <taxon>Propionibacteriales</taxon>
        <taxon>Nocardioidaceae</taxon>
        <taxon>Nocardioides</taxon>
    </lineage>
</organism>
<dbReference type="InterPro" id="IPR047640">
    <property type="entry name" value="RpiR-like"/>
</dbReference>
<feature type="domain" description="SIS" evidence="5">
    <location>
        <begin position="121"/>
        <end position="258"/>
    </location>
</feature>
<dbReference type="InterPro" id="IPR001347">
    <property type="entry name" value="SIS_dom"/>
</dbReference>
<comment type="caution">
    <text evidence="6">The sequence shown here is derived from an EMBL/GenBank/DDBJ whole genome shotgun (WGS) entry which is preliminary data.</text>
</comment>
<dbReference type="GO" id="GO:0097367">
    <property type="term" value="F:carbohydrate derivative binding"/>
    <property type="evidence" value="ECO:0007669"/>
    <property type="project" value="InterPro"/>
</dbReference>
<sequence length="278" mass="29642">MSVDSWLDTRGEGITLARRAQRVVQTLARAPELASYASAREIAELADVNVSTVVRTAQQLGFEGWPDLREQLRATYLQSVAASEPRNRSGSSDLATATLEQQAANVSAVITDENTQEIRAIAKAIRNSRRTVVIASGSGGGPAQILAYLVGAQGADIHLATGAETAQAAQVAHLSQDDCLIVLNVWRLTRSLRDLTILGHENGATVAVITDLRSSPLSAFADHVVAAPITNVDRTPSLTAMVAVVQAIISEYTTRESAAVAGRIEKTWDKLGLMFEQS</sequence>
<gene>
    <name evidence="6" type="ORF">FHS12_003023</name>
</gene>
<dbReference type="Gene3D" id="1.10.10.10">
    <property type="entry name" value="Winged helix-like DNA-binding domain superfamily/Winged helix DNA-binding domain"/>
    <property type="match status" value="1"/>
</dbReference>
<evidence type="ECO:0000256" key="2">
    <source>
        <dbReference type="ARBA" id="ARBA00023125"/>
    </source>
</evidence>
<name>A0A7W5F9H7_9ACTN</name>
<accession>A0A7W5F9H7</accession>
<dbReference type="GO" id="GO:0003677">
    <property type="term" value="F:DNA binding"/>
    <property type="evidence" value="ECO:0007669"/>
    <property type="project" value="UniProtKB-KW"/>
</dbReference>
<dbReference type="PANTHER" id="PTHR30514:SF18">
    <property type="entry name" value="RPIR-FAMILY TRANSCRIPTIONAL REGULATOR"/>
    <property type="match status" value="1"/>
</dbReference>
<dbReference type="EMBL" id="JACHXG010000006">
    <property type="protein sequence ID" value="MBB3090071.1"/>
    <property type="molecule type" value="Genomic_DNA"/>
</dbReference>
<dbReference type="SUPFAM" id="SSF53697">
    <property type="entry name" value="SIS domain"/>
    <property type="match status" value="1"/>
</dbReference>
<dbReference type="Pfam" id="PF01380">
    <property type="entry name" value="SIS"/>
    <property type="match status" value="1"/>
</dbReference>
<feature type="domain" description="HTH rpiR-type" evidence="4">
    <location>
        <begin position="3"/>
        <end position="79"/>
    </location>
</feature>